<comment type="similarity">
    <text evidence="5 6">Belongs to the peptidase T1A family.</text>
</comment>
<dbReference type="InterPro" id="IPR023332">
    <property type="entry name" value="Proteasome_alpha-type"/>
</dbReference>
<keyword evidence="3 5" id="KW-0647">Proteasome</keyword>
<dbReference type="PROSITE" id="PS51475">
    <property type="entry name" value="PROTEASOME_ALPHA_2"/>
    <property type="match status" value="1"/>
</dbReference>
<dbReference type="Gene3D" id="3.60.20.10">
    <property type="entry name" value="Glutamine Phosphoribosylpyrophosphate, subunit 1, domain 1"/>
    <property type="match status" value="1"/>
</dbReference>
<dbReference type="GO" id="GO:0005737">
    <property type="term" value="C:cytoplasm"/>
    <property type="evidence" value="ECO:0007669"/>
    <property type="project" value="UniProtKB-SubCell"/>
</dbReference>
<dbReference type="InterPro" id="IPR050115">
    <property type="entry name" value="Proteasome_alpha"/>
</dbReference>
<dbReference type="SUPFAM" id="SSF56235">
    <property type="entry name" value="N-terminal nucleophile aminohydrolases (Ntn hydrolases)"/>
    <property type="match status" value="1"/>
</dbReference>
<keyword evidence="4 6" id="KW-0539">Nucleus</keyword>
<dbReference type="GeneID" id="115632083"/>
<dbReference type="CDD" id="cd03751">
    <property type="entry name" value="proteasome_alpha_type_3"/>
    <property type="match status" value="1"/>
</dbReference>
<keyword evidence="8" id="KW-1185">Reference proteome</keyword>
<evidence type="ECO:0000256" key="6">
    <source>
        <dbReference type="RuleBase" id="RU000551"/>
    </source>
</evidence>
<dbReference type="InterPro" id="IPR000426">
    <property type="entry name" value="Proteasome_asu_N"/>
</dbReference>
<sequence length="250" mass="27057">MSNGYDLSASQFSPEGRVFQVEYAAKAVERSGTSIGLRGGDGVVLAVEKLVNSPLFENDSGRRIFTVDTNIGMAVAGLTADGYALADIARQEAANHRQQFGSPITVNHMCERISAYMHAYTLFGSARPFGVSITLGGWDEIFGAQLFKIEPSGKSFGYFACASGKGEQQAKTEMEKYKFVDMPLENLVQSAGRIIQLAHNEAKDKGFCFEMGLVGKDTAGLHCINPEPWLSLAVQAGLEALHEEDEDSDD</sequence>
<dbReference type="Pfam" id="PF10584">
    <property type="entry name" value="Proteasome_A_N"/>
    <property type="match status" value="1"/>
</dbReference>
<comment type="function">
    <text evidence="1">The proteasome is a multicatalytic proteinase complex which is characterized by its ability to cleave peptides with Arg, Phe, Tyr, Leu, and Glu adjacent to the leaving group at neutral or slightly basic pH. The proteasome has an ATP-dependent proteolytic activity.</text>
</comment>
<feature type="domain" description="Proteasome alpha-type subunits" evidence="7">
    <location>
        <begin position="5"/>
        <end position="27"/>
    </location>
</feature>
<dbReference type="GO" id="GO:0006511">
    <property type="term" value="P:ubiquitin-dependent protein catabolic process"/>
    <property type="evidence" value="ECO:0007669"/>
    <property type="project" value="InterPro"/>
</dbReference>
<evidence type="ECO:0000256" key="3">
    <source>
        <dbReference type="ARBA" id="ARBA00022942"/>
    </source>
</evidence>
<evidence type="ECO:0000256" key="2">
    <source>
        <dbReference type="ARBA" id="ARBA00022490"/>
    </source>
</evidence>
<evidence type="ECO:0000259" key="7">
    <source>
        <dbReference type="PROSITE" id="PS00388"/>
    </source>
</evidence>
<proteinExistence type="inferred from homology"/>
<reference evidence="9" key="1">
    <citation type="submission" date="2025-08" db="UniProtKB">
        <authorList>
            <consortium name="RefSeq"/>
        </authorList>
    </citation>
    <scope>IDENTIFICATION</scope>
    <source>
        <strain evidence="9">11010-0011.00</strain>
        <tissue evidence="9">Whole body</tissue>
    </source>
</reference>
<dbReference type="FunFam" id="3.60.20.10:FF:000007">
    <property type="entry name" value="Proteasome subunit alpha type"/>
    <property type="match status" value="1"/>
</dbReference>
<gene>
    <name evidence="9" type="primary">LOC115632083</name>
</gene>
<evidence type="ECO:0000313" key="9">
    <source>
        <dbReference type="RefSeq" id="XP_030384904.1"/>
    </source>
</evidence>
<dbReference type="InterPro" id="IPR029055">
    <property type="entry name" value="Ntn_hydrolases_N"/>
</dbReference>
<dbReference type="RefSeq" id="XP_030384904.1">
    <property type="nucleotide sequence ID" value="XM_030529044.1"/>
</dbReference>
<dbReference type="GO" id="GO:0005634">
    <property type="term" value="C:nucleus"/>
    <property type="evidence" value="ECO:0007669"/>
    <property type="project" value="UniProtKB-SubCell"/>
</dbReference>
<name>A0A6J2U994_DROLE</name>
<evidence type="ECO:0000256" key="5">
    <source>
        <dbReference type="PROSITE-ProRule" id="PRU00808"/>
    </source>
</evidence>
<dbReference type="AlphaFoldDB" id="A0A6J2U994"/>
<comment type="subcellular location">
    <subcellularLocation>
        <location evidence="6">Cytoplasm</location>
    </subcellularLocation>
    <subcellularLocation>
        <location evidence="6">Nucleus</location>
    </subcellularLocation>
</comment>
<comment type="subunit">
    <text evidence="6">The 20S proteasome core is composed of 28 subunits that are arranged in four stacked rings, resulting in a barrel-shaped structure. The two end rings are each formed by seven alpha subunits, and the two central rings are each formed by seven beta subunits.</text>
</comment>
<dbReference type="PROSITE" id="PS00388">
    <property type="entry name" value="PROTEASOME_ALPHA_1"/>
    <property type="match status" value="1"/>
</dbReference>
<dbReference type="InterPro" id="IPR001353">
    <property type="entry name" value="Proteasome_sua/b"/>
</dbReference>
<accession>A0A6J2U994</accession>
<evidence type="ECO:0000256" key="1">
    <source>
        <dbReference type="ARBA" id="ARBA00002000"/>
    </source>
</evidence>
<dbReference type="GO" id="GO:0019773">
    <property type="term" value="C:proteasome core complex, alpha-subunit complex"/>
    <property type="evidence" value="ECO:0007669"/>
    <property type="project" value="UniProtKB-UniRule"/>
</dbReference>
<evidence type="ECO:0000256" key="4">
    <source>
        <dbReference type="ARBA" id="ARBA00023242"/>
    </source>
</evidence>
<keyword evidence="2 6" id="KW-0963">Cytoplasm</keyword>
<protein>
    <recommendedName>
        <fullName evidence="6">Proteasome subunit alpha type</fullName>
    </recommendedName>
</protein>
<dbReference type="PANTHER" id="PTHR11599">
    <property type="entry name" value="PROTEASOME SUBUNIT ALPHA/BETA"/>
    <property type="match status" value="1"/>
</dbReference>
<dbReference type="Proteomes" id="UP000504634">
    <property type="component" value="Unplaced"/>
</dbReference>
<dbReference type="SMART" id="SM00948">
    <property type="entry name" value="Proteasome_A_N"/>
    <property type="match status" value="1"/>
</dbReference>
<evidence type="ECO:0000313" key="8">
    <source>
        <dbReference type="Proteomes" id="UP000504634"/>
    </source>
</evidence>
<organism evidence="8 9">
    <name type="scientific">Drosophila lebanonensis</name>
    <name type="common">Fruit fly</name>
    <name type="synonym">Scaptodrosophila lebanonensis</name>
    <dbReference type="NCBI Taxonomy" id="7225"/>
    <lineage>
        <taxon>Eukaryota</taxon>
        <taxon>Metazoa</taxon>
        <taxon>Ecdysozoa</taxon>
        <taxon>Arthropoda</taxon>
        <taxon>Hexapoda</taxon>
        <taxon>Insecta</taxon>
        <taxon>Pterygota</taxon>
        <taxon>Neoptera</taxon>
        <taxon>Endopterygota</taxon>
        <taxon>Diptera</taxon>
        <taxon>Brachycera</taxon>
        <taxon>Muscomorpha</taxon>
        <taxon>Ephydroidea</taxon>
        <taxon>Drosophilidae</taxon>
        <taxon>Scaptodrosophila</taxon>
    </lineage>
</organism>
<dbReference type="Pfam" id="PF00227">
    <property type="entry name" value="Proteasome"/>
    <property type="match status" value="1"/>
</dbReference>